<dbReference type="PANTHER" id="PTHR35011:SF4">
    <property type="entry name" value="SLL1102 PROTEIN"/>
    <property type="match status" value="1"/>
</dbReference>
<reference evidence="10" key="1">
    <citation type="submission" date="2018-05" db="EMBL/GenBank/DDBJ databases">
        <authorList>
            <person name="Lanie J.A."/>
            <person name="Ng W.-L."/>
            <person name="Kazmierczak K.M."/>
            <person name="Andrzejewski T.M."/>
            <person name="Davidsen T.M."/>
            <person name="Wayne K.J."/>
            <person name="Tettelin H."/>
            <person name="Glass J.I."/>
            <person name="Rusch D."/>
            <person name="Podicherti R."/>
            <person name="Tsui H.-C.T."/>
            <person name="Winkler M.E."/>
        </authorList>
    </citation>
    <scope>NUCLEOTIDE SEQUENCE</scope>
</reference>
<keyword evidence="2" id="KW-0813">Transport</keyword>
<dbReference type="EMBL" id="UINC01220851">
    <property type="protein sequence ID" value="SVE48945.1"/>
    <property type="molecule type" value="Genomic_DNA"/>
</dbReference>
<gene>
    <name evidence="10" type="ORF">METZ01_LOCUS501799</name>
</gene>
<feature type="transmembrane region" description="Helical" evidence="8">
    <location>
        <begin position="52"/>
        <end position="68"/>
    </location>
</feature>
<sequence>VANIIRTIDRLSKVAAGLAAVLFFTIGLIVTYEVVMRYMFLNPTSWVEESARVLQVYAVFLACAWLVGRREHIRISVVTSFLKPNLQLWLSRFSVLLVGAASGIGAWYSIGLMRFSMSIGQRTDSSLELPMWLLQAPLVAGLLLCTVQAFAVVADSFKHPERLLDSGNAPEP</sequence>
<evidence type="ECO:0000256" key="4">
    <source>
        <dbReference type="ARBA" id="ARBA00022519"/>
    </source>
</evidence>
<feature type="transmembrane region" description="Helical" evidence="8">
    <location>
        <begin position="130"/>
        <end position="154"/>
    </location>
</feature>
<evidence type="ECO:0000256" key="1">
    <source>
        <dbReference type="ARBA" id="ARBA00004429"/>
    </source>
</evidence>
<organism evidence="10">
    <name type="scientific">marine metagenome</name>
    <dbReference type="NCBI Taxonomy" id="408172"/>
    <lineage>
        <taxon>unclassified sequences</taxon>
        <taxon>metagenomes</taxon>
        <taxon>ecological metagenomes</taxon>
    </lineage>
</organism>
<dbReference type="GO" id="GO:0005886">
    <property type="term" value="C:plasma membrane"/>
    <property type="evidence" value="ECO:0007669"/>
    <property type="project" value="UniProtKB-SubCell"/>
</dbReference>
<protein>
    <recommendedName>
        <fullName evidence="9">Tripartite ATP-independent periplasmic transporters DctQ component domain-containing protein</fullName>
    </recommendedName>
</protein>
<keyword evidence="7 8" id="KW-0472">Membrane</keyword>
<evidence type="ECO:0000259" key="9">
    <source>
        <dbReference type="Pfam" id="PF04290"/>
    </source>
</evidence>
<dbReference type="AlphaFoldDB" id="A0A383DXM0"/>
<evidence type="ECO:0000256" key="7">
    <source>
        <dbReference type="ARBA" id="ARBA00023136"/>
    </source>
</evidence>
<dbReference type="Pfam" id="PF04290">
    <property type="entry name" value="DctQ"/>
    <property type="match status" value="1"/>
</dbReference>
<accession>A0A383DXM0</accession>
<keyword evidence="5 8" id="KW-0812">Transmembrane</keyword>
<proteinExistence type="predicted"/>
<keyword evidence="6 8" id="KW-1133">Transmembrane helix</keyword>
<dbReference type="InterPro" id="IPR007387">
    <property type="entry name" value="TRAP_DctQ"/>
</dbReference>
<feature type="domain" description="Tripartite ATP-independent periplasmic transporters DctQ component" evidence="9">
    <location>
        <begin position="28"/>
        <end position="157"/>
    </location>
</feature>
<evidence type="ECO:0000313" key="10">
    <source>
        <dbReference type="EMBL" id="SVE48945.1"/>
    </source>
</evidence>
<comment type="subcellular location">
    <subcellularLocation>
        <location evidence="1">Cell inner membrane</location>
        <topology evidence="1">Multi-pass membrane protein</topology>
    </subcellularLocation>
</comment>
<feature type="non-terminal residue" evidence="10">
    <location>
        <position position="1"/>
    </location>
</feature>
<keyword evidence="4" id="KW-0997">Cell inner membrane</keyword>
<name>A0A383DXM0_9ZZZZ</name>
<evidence type="ECO:0000256" key="5">
    <source>
        <dbReference type="ARBA" id="ARBA00022692"/>
    </source>
</evidence>
<feature type="transmembrane region" description="Helical" evidence="8">
    <location>
        <begin position="89"/>
        <end position="110"/>
    </location>
</feature>
<dbReference type="PANTHER" id="PTHR35011">
    <property type="entry name" value="2,3-DIKETO-L-GULONATE TRAP TRANSPORTER SMALL PERMEASE PROTEIN YIAM"/>
    <property type="match status" value="1"/>
</dbReference>
<keyword evidence="3" id="KW-1003">Cell membrane</keyword>
<evidence type="ECO:0000256" key="3">
    <source>
        <dbReference type="ARBA" id="ARBA00022475"/>
    </source>
</evidence>
<dbReference type="InterPro" id="IPR055348">
    <property type="entry name" value="DctQ"/>
</dbReference>
<evidence type="ECO:0000256" key="2">
    <source>
        <dbReference type="ARBA" id="ARBA00022448"/>
    </source>
</evidence>
<evidence type="ECO:0000256" key="6">
    <source>
        <dbReference type="ARBA" id="ARBA00022989"/>
    </source>
</evidence>
<feature type="transmembrane region" description="Helical" evidence="8">
    <location>
        <begin position="14"/>
        <end position="32"/>
    </location>
</feature>
<evidence type="ECO:0000256" key="8">
    <source>
        <dbReference type="SAM" id="Phobius"/>
    </source>
</evidence>